<protein>
    <submittedName>
        <fullName evidence="3">Uncharacterized protein</fullName>
    </submittedName>
</protein>
<reference evidence="3" key="1">
    <citation type="submission" date="2014-11" db="EMBL/GenBank/DDBJ databases">
        <authorList>
            <person name="Otto D Thomas"/>
            <person name="Naeem Raeece"/>
        </authorList>
    </citation>
    <scope>NUCLEOTIDE SEQUENCE</scope>
</reference>
<dbReference type="VEuPathDB" id="CryptoDB:Cvel_5023"/>
<keyword evidence="2" id="KW-0732">Signal</keyword>
<evidence type="ECO:0000313" key="3">
    <source>
        <dbReference type="EMBL" id="CEM32373.1"/>
    </source>
</evidence>
<name>A0A0G4GPS7_9ALVE</name>
<dbReference type="Gene3D" id="1.25.40.20">
    <property type="entry name" value="Ankyrin repeat-containing domain"/>
    <property type="match status" value="1"/>
</dbReference>
<feature type="signal peptide" evidence="2">
    <location>
        <begin position="1"/>
        <end position="19"/>
    </location>
</feature>
<evidence type="ECO:0000256" key="1">
    <source>
        <dbReference type="SAM" id="MobiDB-lite"/>
    </source>
</evidence>
<gene>
    <name evidence="3" type="ORF">Cvel_5023</name>
</gene>
<dbReference type="SUPFAM" id="SSF48403">
    <property type="entry name" value="Ankyrin repeat"/>
    <property type="match status" value="1"/>
</dbReference>
<sequence length="621" mass="67471">MQTLVVSALLLGTFPLTVALDTGFLAKAPTRQMQSQPCGVCKDVLSFDVTDQRTLTMYFKSSESFRRISEFYDSSNIDKAFTDFQSFITGFCNRASFESYTYEEYLQDVQKAKSGSGGMSASYGVFGGSGSASYEAMDRERFESERARLLRESSERCGNSDTTLSQAQRVLQELLSHRSEEDDVRRAIERAESLTESIVNPDLGGKVIEAWKSCVKDCQPDVYFVDSFKDPNVRMVHFNMKYDPPNLPPPPPTATAKLNVLIFPSDDAQCGTSAPGGISSLTGDSGSELQRGFLYSAWCAVDSDAFFMNVNLGDESLSVSEAEKRECEFNEWAEWGPCLSIPPTESDEDPESPAGQRLRHRTLKGDKTPPYCSLSDDIPLVQREACSFCTKAVMLRAVIDGDVERVKECVAGDPNLVHAETDPSESGIGPVILLAAFHIPQDAQTVTGHAEIVRFLLDSGADPRSKTNNQVNLPAVLAQRGKNPSALDLLGRVLTEGADPDNQNGAVSPLFEAAWRCDFSTVNLLLNHGAFANPKVPSSSPHVPEGFSNPVGAAAYHYVHSQGTRCAPVLQALHAKGGCCMDHTQGHCTNGVRPSDGHIIGIVHLGIPGCSDSDYSPFTLL</sequence>
<feature type="region of interest" description="Disordered" evidence="1">
    <location>
        <begin position="341"/>
        <end position="362"/>
    </location>
</feature>
<organism evidence="3">
    <name type="scientific">Chromera velia CCMP2878</name>
    <dbReference type="NCBI Taxonomy" id="1169474"/>
    <lineage>
        <taxon>Eukaryota</taxon>
        <taxon>Sar</taxon>
        <taxon>Alveolata</taxon>
        <taxon>Colpodellida</taxon>
        <taxon>Chromeraceae</taxon>
        <taxon>Chromera</taxon>
    </lineage>
</organism>
<dbReference type="AlphaFoldDB" id="A0A0G4GPS7"/>
<dbReference type="EMBL" id="CDMZ01001424">
    <property type="protein sequence ID" value="CEM32373.1"/>
    <property type="molecule type" value="Genomic_DNA"/>
</dbReference>
<proteinExistence type="predicted"/>
<feature type="chain" id="PRO_5005190457" evidence="2">
    <location>
        <begin position="20"/>
        <end position="621"/>
    </location>
</feature>
<dbReference type="InterPro" id="IPR036770">
    <property type="entry name" value="Ankyrin_rpt-contain_sf"/>
</dbReference>
<accession>A0A0G4GPS7</accession>
<evidence type="ECO:0000256" key="2">
    <source>
        <dbReference type="SAM" id="SignalP"/>
    </source>
</evidence>